<dbReference type="AlphaFoldDB" id="A0A8J6QTK7"/>
<comment type="caution">
    <text evidence="2">The sequence shown here is derived from an EMBL/GenBank/DDBJ whole genome shotgun (WGS) entry which is preliminary data.</text>
</comment>
<dbReference type="RefSeq" id="WP_191153647.1">
    <property type="nucleotide sequence ID" value="NZ_JACWUN010000002.1"/>
</dbReference>
<keyword evidence="1" id="KW-1133">Transmembrane helix</keyword>
<feature type="transmembrane region" description="Helical" evidence="1">
    <location>
        <begin position="6"/>
        <end position="26"/>
    </location>
</feature>
<evidence type="ECO:0000256" key="1">
    <source>
        <dbReference type="SAM" id="Phobius"/>
    </source>
</evidence>
<keyword evidence="1" id="KW-0812">Transmembrane</keyword>
<evidence type="ECO:0008006" key="4">
    <source>
        <dbReference type="Google" id="ProtNLM"/>
    </source>
</evidence>
<dbReference type="EMBL" id="JACWUN010000002">
    <property type="protein sequence ID" value="MBD1399365.1"/>
    <property type="molecule type" value="Genomic_DNA"/>
</dbReference>
<proteinExistence type="predicted"/>
<accession>A0A8J6QTK7</accession>
<evidence type="ECO:0000313" key="2">
    <source>
        <dbReference type="EMBL" id="MBD1399365.1"/>
    </source>
</evidence>
<name>A0A8J6QTK7_9BACT</name>
<gene>
    <name evidence="2" type="ORF">ICT70_01635</name>
</gene>
<protein>
    <recommendedName>
        <fullName evidence="4">Twin-arginine translocase TatA/TatE family subunit</fullName>
    </recommendedName>
</protein>
<keyword evidence="1" id="KW-0472">Membrane</keyword>
<sequence length="54" mass="5980">MILGLGIWELVLLGGVFVALFGLGRVPQVALQLGRIHGLVQRVRGLLRNPFRFL</sequence>
<dbReference type="Proteomes" id="UP000632828">
    <property type="component" value="Unassembled WGS sequence"/>
</dbReference>
<reference evidence="2" key="1">
    <citation type="submission" date="2020-09" db="EMBL/GenBank/DDBJ databases">
        <title>Pelobacter alkaliphilus sp. nov., a novel anaerobic arsenate-reducing bacterium from terrestrial mud volcano.</title>
        <authorList>
            <person name="Khomyakova M.A."/>
            <person name="Merkel A.Y."/>
            <person name="Slobodkin A.I."/>
        </authorList>
    </citation>
    <scope>NUCLEOTIDE SEQUENCE</scope>
    <source>
        <strain evidence="2">M08fum</strain>
    </source>
</reference>
<dbReference type="Gene3D" id="1.20.5.3310">
    <property type="match status" value="1"/>
</dbReference>
<evidence type="ECO:0000313" key="3">
    <source>
        <dbReference type="Proteomes" id="UP000632828"/>
    </source>
</evidence>
<keyword evidence="3" id="KW-1185">Reference proteome</keyword>
<organism evidence="2 3">
    <name type="scientific">Pelovirga terrestris</name>
    <dbReference type="NCBI Taxonomy" id="2771352"/>
    <lineage>
        <taxon>Bacteria</taxon>
        <taxon>Pseudomonadati</taxon>
        <taxon>Thermodesulfobacteriota</taxon>
        <taxon>Desulfuromonadia</taxon>
        <taxon>Geobacterales</taxon>
        <taxon>Geobacteraceae</taxon>
        <taxon>Pelovirga</taxon>
    </lineage>
</organism>